<accession>A0ACC0XU62</accession>
<evidence type="ECO:0000313" key="2">
    <source>
        <dbReference type="Proteomes" id="UP001163603"/>
    </source>
</evidence>
<organism evidence="1 2">
    <name type="scientific">Pistacia integerrima</name>
    <dbReference type="NCBI Taxonomy" id="434235"/>
    <lineage>
        <taxon>Eukaryota</taxon>
        <taxon>Viridiplantae</taxon>
        <taxon>Streptophyta</taxon>
        <taxon>Embryophyta</taxon>
        <taxon>Tracheophyta</taxon>
        <taxon>Spermatophyta</taxon>
        <taxon>Magnoliopsida</taxon>
        <taxon>eudicotyledons</taxon>
        <taxon>Gunneridae</taxon>
        <taxon>Pentapetalae</taxon>
        <taxon>rosids</taxon>
        <taxon>malvids</taxon>
        <taxon>Sapindales</taxon>
        <taxon>Anacardiaceae</taxon>
        <taxon>Pistacia</taxon>
    </lineage>
</organism>
<keyword evidence="2" id="KW-1185">Reference proteome</keyword>
<sequence>MLILQLPMTYIDGSLVPTVIFYHQQVKFQAFLLCIVGACYGSGYSMLFRESKPKIAGVGHTFAVASIATGIAIFLWAGCFLWIQVLPSVIP</sequence>
<comment type="caution">
    <text evidence="1">The sequence shown here is derived from an EMBL/GenBank/DDBJ whole genome shotgun (WGS) entry which is preliminary data.</text>
</comment>
<gene>
    <name evidence="1" type="ORF">Pint_07378</name>
</gene>
<proteinExistence type="predicted"/>
<dbReference type="Proteomes" id="UP001163603">
    <property type="component" value="Chromosome 10"/>
</dbReference>
<protein>
    <submittedName>
        <fullName evidence="1">Uncharacterized protein</fullName>
    </submittedName>
</protein>
<dbReference type="EMBL" id="CM047745">
    <property type="protein sequence ID" value="KAJ0024429.1"/>
    <property type="molecule type" value="Genomic_DNA"/>
</dbReference>
<evidence type="ECO:0000313" key="1">
    <source>
        <dbReference type="EMBL" id="KAJ0024429.1"/>
    </source>
</evidence>
<reference evidence="2" key="1">
    <citation type="journal article" date="2023" name="G3 (Bethesda)">
        <title>Genome assembly and association tests identify interacting loci associated with vigor, precocity, and sex in interspecific pistachio rootstocks.</title>
        <authorList>
            <person name="Palmer W."/>
            <person name="Jacygrad E."/>
            <person name="Sagayaradj S."/>
            <person name="Cavanaugh K."/>
            <person name="Han R."/>
            <person name="Bertier L."/>
            <person name="Beede B."/>
            <person name="Kafkas S."/>
            <person name="Golino D."/>
            <person name="Preece J."/>
            <person name="Michelmore R."/>
        </authorList>
    </citation>
    <scope>NUCLEOTIDE SEQUENCE [LARGE SCALE GENOMIC DNA]</scope>
</reference>
<name>A0ACC0XU62_9ROSI</name>